<proteinExistence type="predicted"/>
<sequence>MDVVSFMDIEETEKDLIISFALDVGDGCIKTLLLHRTLFYEFALPDEERGTKVSLEGHDLPAPHINTLELIIFDANVLRIKARFSDYKIDLRKVELEEIEKIKQSLVLHNYDDRFEVKYT</sequence>
<comment type="caution">
    <text evidence="1">The sequence shown here is derived from an EMBL/GenBank/DDBJ whole genome shotgun (WGS) entry which is preliminary data.</text>
</comment>
<name>K6ZVL2_9ALTE</name>
<keyword evidence="2" id="KW-1185">Reference proteome</keyword>
<dbReference type="STRING" id="1121922.GCA_000428905_03832"/>
<dbReference type="Proteomes" id="UP000006251">
    <property type="component" value="Unassembled WGS sequence"/>
</dbReference>
<gene>
    <name evidence="1" type="ORF">GPAL_0500</name>
</gene>
<evidence type="ECO:0000313" key="2">
    <source>
        <dbReference type="Proteomes" id="UP000006251"/>
    </source>
</evidence>
<dbReference type="RefSeq" id="WP_006008910.1">
    <property type="nucleotide sequence ID" value="NZ_AUAV01000028.1"/>
</dbReference>
<evidence type="ECO:0000313" key="1">
    <source>
        <dbReference type="EMBL" id="GAC27380.1"/>
    </source>
</evidence>
<protein>
    <submittedName>
        <fullName evidence="1">Uncharacterized protein</fullName>
    </submittedName>
</protein>
<dbReference type="OrthoDB" id="6215236at2"/>
<accession>K6ZVL2</accession>
<dbReference type="AlphaFoldDB" id="K6ZVL2"/>
<dbReference type="EMBL" id="BAEQ01000012">
    <property type="protein sequence ID" value="GAC27380.1"/>
    <property type="molecule type" value="Genomic_DNA"/>
</dbReference>
<reference evidence="2" key="1">
    <citation type="journal article" date="2014" name="Environ. Microbiol.">
        <title>Comparative genomics of the marine bacterial genus Glaciecola reveals the high degree of genomic diversity and genomic characteristic for cold adaptation.</title>
        <authorList>
            <person name="Qin Q.L."/>
            <person name="Xie B.B."/>
            <person name="Yu Y."/>
            <person name="Shu Y.L."/>
            <person name="Rong J.C."/>
            <person name="Zhang Y.J."/>
            <person name="Zhao D.L."/>
            <person name="Chen X.L."/>
            <person name="Zhang X.Y."/>
            <person name="Chen B."/>
            <person name="Zhou B.C."/>
            <person name="Zhang Y.Z."/>
        </authorList>
    </citation>
    <scope>NUCLEOTIDE SEQUENCE [LARGE SCALE GENOMIC DNA]</scope>
    <source>
        <strain evidence="2">ACAM 615</strain>
    </source>
</reference>
<organism evidence="1 2">
    <name type="scientific">Brumicola pallidula DSM 14239 = ACAM 615</name>
    <dbReference type="NCBI Taxonomy" id="1121922"/>
    <lineage>
        <taxon>Bacteria</taxon>
        <taxon>Pseudomonadati</taxon>
        <taxon>Pseudomonadota</taxon>
        <taxon>Gammaproteobacteria</taxon>
        <taxon>Alteromonadales</taxon>
        <taxon>Alteromonadaceae</taxon>
        <taxon>Brumicola</taxon>
    </lineage>
</organism>